<dbReference type="PROSITE" id="PS50263">
    <property type="entry name" value="CN_HYDROLASE"/>
    <property type="match status" value="1"/>
</dbReference>
<dbReference type="Gene3D" id="3.60.110.10">
    <property type="entry name" value="Carbon-nitrogen hydrolase"/>
    <property type="match status" value="1"/>
</dbReference>
<organism evidence="2 3">
    <name type="scientific">Papaver somniferum</name>
    <name type="common">Opium poppy</name>
    <dbReference type="NCBI Taxonomy" id="3469"/>
    <lineage>
        <taxon>Eukaryota</taxon>
        <taxon>Viridiplantae</taxon>
        <taxon>Streptophyta</taxon>
        <taxon>Embryophyta</taxon>
        <taxon>Tracheophyta</taxon>
        <taxon>Spermatophyta</taxon>
        <taxon>Magnoliopsida</taxon>
        <taxon>Ranunculales</taxon>
        <taxon>Papaveraceae</taxon>
        <taxon>Papaveroideae</taxon>
        <taxon>Papaver</taxon>
    </lineage>
</organism>
<dbReference type="EMBL" id="CM010716">
    <property type="protein sequence ID" value="RZC52642.1"/>
    <property type="molecule type" value="Genomic_DNA"/>
</dbReference>
<dbReference type="GO" id="GO:0006541">
    <property type="term" value="P:glutamine metabolic process"/>
    <property type="evidence" value="ECO:0007669"/>
    <property type="project" value="TreeGrafter"/>
</dbReference>
<dbReference type="AlphaFoldDB" id="A0A4Y7IY29"/>
<dbReference type="PANTHER" id="PTHR23088">
    <property type="entry name" value="NITRILASE-RELATED"/>
    <property type="match status" value="1"/>
</dbReference>
<dbReference type="Pfam" id="PF00795">
    <property type="entry name" value="CN_hydrolase"/>
    <property type="match status" value="1"/>
</dbReference>
<evidence type="ECO:0000313" key="2">
    <source>
        <dbReference type="EMBL" id="RZC52642.1"/>
    </source>
</evidence>
<gene>
    <name evidence="2" type="ORF">C5167_021071</name>
</gene>
<dbReference type="InterPro" id="IPR036526">
    <property type="entry name" value="C-N_Hydrolase_sf"/>
</dbReference>
<protein>
    <recommendedName>
        <fullName evidence="1">CN hydrolase domain-containing protein</fullName>
    </recommendedName>
</protein>
<reference evidence="2 3" key="1">
    <citation type="journal article" date="2018" name="Science">
        <title>The opium poppy genome and morphinan production.</title>
        <authorList>
            <person name="Guo L."/>
            <person name="Winzer T."/>
            <person name="Yang X."/>
            <person name="Li Y."/>
            <person name="Ning Z."/>
            <person name="He Z."/>
            <person name="Teodor R."/>
            <person name="Lu Y."/>
            <person name="Bowser T.A."/>
            <person name="Graham I.A."/>
            <person name="Ye K."/>
        </authorList>
    </citation>
    <scope>NUCLEOTIDE SEQUENCE [LARGE SCALE GENOMIC DNA]</scope>
    <source>
        <strain evidence="3">cv. HN1</strain>
        <tissue evidence="2">Leaves</tissue>
    </source>
</reference>
<dbReference type="InterPro" id="IPR003010">
    <property type="entry name" value="C-N_Hydrolase"/>
</dbReference>
<accession>A0A4Y7IY29</accession>
<dbReference type="PANTHER" id="PTHR23088:SF30">
    <property type="entry name" value="OMEGA-AMIDASE NIT2"/>
    <property type="match status" value="1"/>
</dbReference>
<feature type="domain" description="CN hydrolase" evidence="1">
    <location>
        <begin position="1"/>
        <end position="233"/>
    </location>
</feature>
<dbReference type="GO" id="GO:0006528">
    <property type="term" value="P:asparagine metabolic process"/>
    <property type="evidence" value="ECO:0007669"/>
    <property type="project" value="TreeGrafter"/>
</dbReference>
<dbReference type="Gramene" id="RZC52642">
    <property type="protein sequence ID" value="RZC52642"/>
    <property type="gene ID" value="C5167_021071"/>
</dbReference>
<dbReference type="STRING" id="3469.A0A4Y7IY29"/>
<keyword evidence="3" id="KW-1185">Reference proteome</keyword>
<dbReference type="GO" id="GO:0050152">
    <property type="term" value="F:omega-amidase activity"/>
    <property type="evidence" value="ECO:0007669"/>
    <property type="project" value="TreeGrafter"/>
</dbReference>
<dbReference type="Proteomes" id="UP000316621">
    <property type="component" value="Chromosome 2"/>
</dbReference>
<name>A0A4Y7IY29_PAPSO</name>
<sequence length="265" mass="29375">MGSSAEQSRVPPSLQLPIPPVTKFKIALCQLSVTADKERMLEIWNSPYANDSFPVYAEDIDAGSDASPSIAMFSEVSCNSQGHNSYQNDVVHLFDIDIPGKITFTGTLTAGENPTIVDTDVGRIGLGICYGIRFQELQCCMQHESIQHDNRALTLGVIAKGKLQALKQNKPVLWRTNRQTQPQAVDNQLYVATCSPARDASAGYVACILPLLFGEVLAKTEHDEVIIIGEIDYSLIELRRTNLPLEKQRRGDLYQLVDVERQNQQ</sequence>
<evidence type="ECO:0000313" key="3">
    <source>
        <dbReference type="Proteomes" id="UP000316621"/>
    </source>
</evidence>
<dbReference type="GO" id="GO:0005739">
    <property type="term" value="C:mitochondrion"/>
    <property type="evidence" value="ECO:0007669"/>
    <property type="project" value="TreeGrafter"/>
</dbReference>
<proteinExistence type="predicted"/>
<evidence type="ECO:0000259" key="1">
    <source>
        <dbReference type="PROSITE" id="PS50263"/>
    </source>
</evidence>
<dbReference type="GO" id="GO:0006107">
    <property type="term" value="P:oxaloacetate metabolic process"/>
    <property type="evidence" value="ECO:0007669"/>
    <property type="project" value="TreeGrafter"/>
</dbReference>
<dbReference type="SUPFAM" id="SSF56317">
    <property type="entry name" value="Carbon-nitrogen hydrolase"/>
    <property type="match status" value="1"/>
</dbReference>